<organism evidence="2 3">
    <name type="scientific">Rubus argutus</name>
    <name type="common">Southern blackberry</name>
    <dbReference type="NCBI Taxonomy" id="59490"/>
    <lineage>
        <taxon>Eukaryota</taxon>
        <taxon>Viridiplantae</taxon>
        <taxon>Streptophyta</taxon>
        <taxon>Embryophyta</taxon>
        <taxon>Tracheophyta</taxon>
        <taxon>Spermatophyta</taxon>
        <taxon>Magnoliopsida</taxon>
        <taxon>eudicotyledons</taxon>
        <taxon>Gunneridae</taxon>
        <taxon>Pentapetalae</taxon>
        <taxon>rosids</taxon>
        <taxon>fabids</taxon>
        <taxon>Rosales</taxon>
        <taxon>Rosaceae</taxon>
        <taxon>Rosoideae</taxon>
        <taxon>Rosoideae incertae sedis</taxon>
        <taxon>Rubus</taxon>
    </lineage>
</organism>
<dbReference type="SUPFAM" id="SSF53098">
    <property type="entry name" value="Ribonuclease H-like"/>
    <property type="match status" value="1"/>
</dbReference>
<accession>A0AAW1VKC0</accession>
<dbReference type="PANTHER" id="PTHR48475">
    <property type="entry name" value="RIBONUCLEASE H"/>
    <property type="match status" value="1"/>
</dbReference>
<dbReference type="GO" id="GO:0003676">
    <property type="term" value="F:nucleic acid binding"/>
    <property type="evidence" value="ECO:0007669"/>
    <property type="project" value="InterPro"/>
</dbReference>
<dbReference type="Pfam" id="PF13456">
    <property type="entry name" value="RVT_3"/>
    <property type="match status" value="1"/>
</dbReference>
<comment type="caution">
    <text evidence="2">The sequence shown here is derived from an EMBL/GenBank/DDBJ whole genome shotgun (WGS) entry which is preliminary data.</text>
</comment>
<dbReference type="Gene3D" id="3.30.420.10">
    <property type="entry name" value="Ribonuclease H-like superfamily/Ribonuclease H"/>
    <property type="match status" value="1"/>
</dbReference>
<name>A0AAW1VKC0_RUBAR</name>
<evidence type="ECO:0000313" key="2">
    <source>
        <dbReference type="EMBL" id="KAK9901411.1"/>
    </source>
</evidence>
<feature type="domain" description="RNase H type-1" evidence="1">
    <location>
        <begin position="12"/>
        <end position="141"/>
    </location>
</feature>
<protein>
    <recommendedName>
        <fullName evidence="1">RNase H type-1 domain-containing protein</fullName>
    </recommendedName>
</protein>
<dbReference type="InterPro" id="IPR002156">
    <property type="entry name" value="RNaseH_domain"/>
</dbReference>
<reference evidence="2 3" key="1">
    <citation type="journal article" date="2023" name="G3 (Bethesda)">
        <title>A chromosome-length genome assembly and annotation of blackberry (Rubus argutus, cv. 'Hillquist').</title>
        <authorList>
            <person name="Bruna T."/>
            <person name="Aryal R."/>
            <person name="Dudchenko O."/>
            <person name="Sargent D.J."/>
            <person name="Mead D."/>
            <person name="Buti M."/>
            <person name="Cavallini A."/>
            <person name="Hytonen T."/>
            <person name="Andres J."/>
            <person name="Pham M."/>
            <person name="Weisz D."/>
            <person name="Mascagni F."/>
            <person name="Usai G."/>
            <person name="Natali L."/>
            <person name="Bassil N."/>
            <person name="Fernandez G.E."/>
            <person name="Lomsadze A."/>
            <person name="Armour M."/>
            <person name="Olukolu B."/>
            <person name="Poorten T."/>
            <person name="Britton C."/>
            <person name="Davik J."/>
            <person name="Ashrafi H."/>
            <person name="Aiden E.L."/>
            <person name="Borodovsky M."/>
            <person name="Worthington M."/>
        </authorList>
    </citation>
    <scope>NUCLEOTIDE SEQUENCE [LARGE SCALE GENOMIC DNA]</scope>
    <source>
        <strain evidence="2">PI 553951</strain>
    </source>
</reference>
<keyword evidence="3" id="KW-1185">Reference proteome</keyword>
<evidence type="ECO:0000313" key="3">
    <source>
        <dbReference type="Proteomes" id="UP001457282"/>
    </source>
</evidence>
<dbReference type="InterPro" id="IPR036397">
    <property type="entry name" value="RNaseH_sf"/>
</dbReference>
<dbReference type="PANTHER" id="PTHR48475:SF1">
    <property type="entry name" value="RNASE H TYPE-1 DOMAIN-CONTAINING PROTEIN"/>
    <property type="match status" value="1"/>
</dbReference>
<dbReference type="PROSITE" id="PS50879">
    <property type="entry name" value="RNASE_H_1"/>
    <property type="match status" value="1"/>
</dbReference>
<gene>
    <name evidence="2" type="ORF">M0R45_002152</name>
</gene>
<dbReference type="GO" id="GO:0004523">
    <property type="term" value="F:RNA-DNA hybrid ribonuclease activity"/>
    <property type="evidence" value="ECO:0007669"/>
    <property type="project" value="InterPro"/>
</dbReference>
<dbReference type="InterPro" id="IPR012337">
    <property type="entry name" value="RNaseH-like_sf"/>
</dbReference>
<evidence type="ECO:0000259" key="1">
    <source>
        <dbReference type="PROSITE" id="PS50879"/>
    </source>
</evidence>
<dbReference type="CDD" id="cd09279">
    <property type="entry name" value="RNase_HI_like"/>
    <property type="match status" value="1"/>
</dbReference>
<proteinExistence type="predicted"/>
<dbReference type="Gene3D" id="1.10.340.70">
    <property type="match status" value="1"/>
</dbReference>
<dbReference type="AlphaFoldDB" id="A0AAW1VKC0"/>
<dbReference type="Proteomes" id="UP001457282">
    <property type="component" value="Unassembled WGS sequence"/>
</dbReference>
<sequence>MVGVLEEKESGSEQSWTLFFDGSATSNGGGAGVVLTDPVGNTKALSFKLRFSCTNNIAEYEAFIIGMSTAVEMGVKRINVIGDSNLVISQMKGDFAKTKPSTEALILHEVPEKDDWRSSIKNNLTSRGNEINLKTLKDYIILHEELYMRLPGGILARCICDREAKQRLHEVHKATCGLEQVIISCPKCSVLPSEEEVFTVETTEDWRTPYLMFLLNNTLPTDARCRYKLKKSSKTYFIDGEVLYRKGFNGEPLRCLDNVESLQVLNEVHTGECGEHQGKRKLYQQVLSLGYYWPTMRKMLT</sequence>
<dbReference type="EMBL" id="JBEDUW010000312">
    <property type="protein sequence ID" value="KAK9901411.1"/>
    <property type="molecule type" value="Genomic_DNA"/>
</dbReference>